<dbReference type="Pfam" id="PF13361">
    <property type="entry name" value="UvrD_C"/>
    <property type="match status" value="1"/>
</dbReference>
<evidence type="ECO:0000256" key="9">
    <source>
        <dbReference type="PROSITE-ProRule" id="PRU00560"/>
    </source>
</evidence>
<dbReference type="RefSeq" id="WP_114641050.1">
    <property type="nucleotide sequence ID" value="NZ_JAACIO010000001.1"/>
</dbReference>
<evidence type="ECO:0000313" key="12">
    <source>
        <dbReference type="EMBL" id="REI43332.1"/>
    </source>
</evidence>
<dbReference type="InterPro" id="IPR000212">
    <property type="entry name" value="DNA_helicase_UvrD/REP"/>
</dbReference>
<dbReference type="PROSITE" id="PS51198">
    <property type="entry name" value="UVRD_HELICASE_ATP_BIND"/>
    <property type="match status" value="1"/>
</dbReference>
<evidence type="ECO:0000259" key="10">
    <source>
        <dbReference type="PROSITE" id="PS51198"/>
    </source>
</evidence>
<evidence type="ECO:0000256" key="4">
    <source>
        <dbReference type="ARBA" id="ARBA00022840"/>
    </source>
</evidence>
<sequence length="1063" mass="123948">MKSNRKVVKASAGTGKTYRLAIEYISRILLGEDYSEILFMTFTRAATAELKVRIFEFLDDLSHGNKELEENIISLYPQIEIDTDRIKKVKNELLLNKDKIRIYTIDSFIAQIFKKAIGPSLNIYTYSMSNTVEAEEIYGEVFSRIIKGEEFHKIKEFLEKTADREVEKYIDLIKKISEERWKFALIEKKEISDDAESVKDELYRNIVRTFELAGELVTDHGKIREKVLAKAGKIIEEEFHGILDNKEKLITFILEKRKDFLENKIINGTQMGGKAREHIKAQVLEVQDEIHRLLERIIFIEEVVPYEQDILEIEKITRSIYDDIKFREKKFTFSDITNYTSEYMIEEDLDLVSDGIVTDNFYEIIGGKISTLFLDEAQDTSVSQWRIIEPIAKGCDNIIIVGDEKQSIYSWRGGDKGLFLSFDRILDAGVESLPTNYRSEKKIIDFVNLFFDHISKNHHTKKEDDRWEYKEVKCCKKDDKGFVAVMVDSEIHSEIAIDIRDRFADRGAGGNPDYRGIGIVGRKKKDLSKIGDKLKELGVPYIMENSLSIVQHPCIEEILRLFNFFIHNDFMSLIEFFRKTIKIGEEDLKYLLSNREDILGYLELSSSVPLSLINRGGGIDPAIEELNIKENLRVELDRIKKIKGLSYEKMGRGIVEEYDFAETYSATRDIKNINFFLELMEEYKYLSDFMSFLKMNSDSNGLKQVGISELNSVILMTIHGSKGLDFHTEYMFLADKGSGYKLTGYSDKGMQHKVQLLAKLDENYENIEDYLFTNSIYNGVIKKTEIYEHNEQIFLDEEINTLYVGMTRPRANLFLCIEPTKTTKKKEEIFVLNNDLLITPIEKYFNVTREDLLDGGTQMIGKFIPYEEKSEDDSRNENFCIEPSLYRDAVALKVSEKTEEEKDKEIFLEHSVEKELKRKTGLAIHYYLENIEYGGAEEKKTAKQLTLNKYSNMLGIERTQEIIRRVEEFISDNPDVFHRRWTIFKELELVSYEKIEKDGESINKRRTHIIDRLNLDEKEKEIIIYDYKSGVSMDREQLERYERVVGEKVGEEYSIKTKFLKLG</sequence>
<evidence type="ECO:0000256" key="3">
    <source>
        <dbReference type="ARBA" id="ARBA00022806"/>
    </source>
</evidence>
<evidence type="ECO:0000313" key="13">
    <source>
        <dbReference type="Proteomes" id="UP000263486"/>
    </source>
</evidence>
<comment type="catalytic activity">
    <reaction evidence="8">
        <text>ATP + H2O = ADP + phosphate + H(+)</text>
        <dbReference type="Rhea" id="RHEA:13065"/>
        <dbReference type="ChEBI" id="CHEBI:15377"/>
        <dbReference type="ChEBI" id="CHEBI:15378"/>
        <dbReference type="ChEBI" id="CHEBI:30616"/>
        <dbReference type="ChEBI" id="CHEBI:43474"/>
        <dbReference type="ChEBI" id="CHEBI:456216"/>
        <dbReference type="EC" id="5.6.2.4"/>
    </reaction>
</comment>
<keyword evidence="4 9" id="KW-0067">ATP-binding</keyword>
<evidence type="ECO:0000256" key="2">
    <source>
        <dbReference type="ARBA" id="ARBA00022801"/>
    </source>
</evidence>
<comment type="caution">
    <text evidence="12">The sequence shown here is derived from an EMBL/GenBank/DDBJ whole genome shotgun (WGS) entry which is preliminary data.</text>
</comment>
<dbReference type="InterPro" id="IPR014017">
    <property type="entry name" value="DNA_helicase_UvrD-like_C"/>
</dbReference>
<dbReference type="PANTHER" id="PTHR11070">
    <property type="entry name" value="UVRD / RECB / PCRA DNA HELICASE FAMILY MEMBER"/>
    <property type="match status" value="1"/>
</dbReference>
<dbReference type="EMBL" id="QUAJ01000001">
    <property type="protein sequence ID" value="REI43332.1"/>
    <property type="molecule type" value="Genomic_DNA"/>
</dbReference>
<evidence type="ECO:0000256" key="7">
    <source>
        <dbReference type="ARBA" id="ARBA00034808"/>
    </source>
</evidence>
<keyword evidence="3 9" id="KW-0347">Helicase</keyword>
<accession>A0ABX9KLV9</accession>
<dbReference type="Gene3D" id="3.40.50.300">
    <property type="entry name" value="P-loop containing nucleotide triphosphate hydrolases"/>
    <property type="match status" value="4"/>
</dbReference>
<feature type="domain" description="UvrD-like helicase ATP-binding" evidence="10">
    <location>
        <begin position="1"/>
        <end position="440"/>
    </location>
</feature>
<dbReference type="InterPro" id="IPR027417">
    <property type="entry name" value="P-loop_NTPase"/>
</dbReference>
<proteinExistence type="predicted"/>
<dbReference type="PROSITE" id="PS51217">
    <property type="entry name" value="UVRD_HELICASE_CTER"/>
    <property type="match status" value="1"/>
</dbReference>
<evidence type="ECO:0000256" key="5">
    <source>
        <dbReference type="ARBA" id="ARBA00023235"/>
    </source>
</evidence>
<name>A0ABX9KLV9_9FUSO</name>
<evidence type="ECO:0000256" key="6">
    <source>
        <dbReference type="ARBA" id="ARBA00034617"/>
    </source>
</evidence>
<evidence type="ECO:0000256" key="8">
    <source>
        <dbReference type="ARBA" id="ARBA00048988"/>
    </source>
</evidence>
<evidence type="ECO:0000259" key="11">
    <source>
        <dbReference type="PROSITE" id="PS51217"/>
    </source>
</evidence>
<dbReference type="InterPro" id="IPR014016">
    <property type="entry name" value="UvrD-like_ATP-bd"/>
</dbReference>
<dbReference type="EC" id="5.6.2.4" evidence="7"/>
<dbReference type="PANTHER" id="PTHR11070:SF67">
    <property type="entry name" value="DNA 3'-5' HELICASE"/>
    <property type="match status" value="1"/>
</dbReference>
<keyword evidence="2 9" id="KW-0378">Hydrolase</keyword>
<organism evidence="12 13">
    <name type="scientific">Psychrilyobacter piezotolerans</name>
    <dbReference type="NCBI Taxonomy" id="2293438"/>
    <lineage>
        <taxon>Bacteria</taxon>
        <taxon>Fusobacteriati</taxon>
        <taxon>Fusobacteriota</taxon>
        <taxon>Fusobacteriia</taxon>
        <taxon>Fusobacteriales</taxon>
        <taxon>Fusobacteriaceae</taxon>
        <taxon>Psychrilyobacter</taxon>
    </lineage>
</organism>
<comment type="catalytic activity">
    <reaction evidence="6">
        <text>Couples ATP hydrolysis with the unwinding of duplex DNA by translocating in the 3'-5' direction.</text>
        <dbReference type="EC" id="5.6.2.4"/>
    </reaction>
</comment>
<feature type="domain" description="UvrD-like helicase C-terminal" evidence="11">
    <location>
        <begin position="441"/>
        <end position="723"/>
    </location>
</feature>
<evidence type="ECO:0000256" key="1">
    <source>
        <dbReference type="ARBA" id="ARBA00022741"/>
    </source>
</evidence>
<feature type="binding site" evidence="9">
    <location>
        <begin position="10"/>
        <end position="17"/>
    </location>
    <ligand>
        <name>ATP</name>
        <dbReference type="ChEBI" id="CHEBI:30616"/>
    </ligand>
</feature>
<reference evidence="12 13" key="1">
    <citation type="submission" date="2018-08" db="EMBL/GenBank/DDBJ databases">
        <title>Draft genome sequence of Psychrilyobacter sp. strain SD5 isolated from Black Sea water.</title>
        <authorList>
            <person name="Yadav S."/>
            <person name="Villanueva L."/>
            <person name="Damste J.S.S."/>
        </authorList>
    </citation>
    <scope>NUCLEOTIDE SEQUENCE [LARGE SCALE GENOMIC DNA]</scope>
    <source>
        <strain evidence="12 13">SD5</strain>
    </source>
</reference>
<keyword evidence="1 9" id="KW-0547">Nucleotide-binding</keyword>
<gene>
    <name evidence="12" type="ORF">DYH56_01360</name>
</gene>
<protein>
    <recommendedName>
        <fullName evidence="7">DNA 3'-5' helicase</fullName>
        <ecNumber evidence="7">5.6.2.4</ecNumber>
    </recommendedName>
</protein>
<dbReference type="Proteomes" id="UP000263486">
    <property type="component" value="Unassembled WGS sequence"/>
</dbReference>
<keyword evidence="5" id="KW-0413">Isomerase</keyword>
<dbReference type="SUPFAM" id="SSF52540">
    <property type="entry name" value="P-loop containing nucleoside triphosphate hydrolases"/>
    <property type="match status" value="1"/>
</dbReference>
<dbReference type="Pfam" id="PF00580">
    <property type="entry name" value="UvrD-helicase"/>
    <property type="match status" value="1"/>
</dbReference>
<keyword evidence="13" id="KW-1185">Reference proteome</keyword>